<organism evidence="1 2">
    <name type="scientific">Candidatus Flavonifractor merdipullorum</name>
    <dbReference type="NCBI Taxonomy" id="2838590"/>
    <lineage>
        <taxon>Bacteria</taxon>
        <taxon>Bacillati</taxon>
        <taxon>Bacillota</taxon>
        <taxon>Clostridia</taxon>
        <taxon>Eubacteriales</taxon>
        <taxon>Oscillospiraceae</taxon>
        <taxon>Flavonifractor</taxon>
    </lineage>
</organism>
<protein>
    <submittedName>
        <fullName evidence="1">Uncharacterized protein</fullName>
    </submittedName>
</protein>
<evidence type="ECO:0000313" key="2">
    <source>
        <dbReference type="Proteomes" id="UP000824192"/>
    </source>
</evidence>
<accession>A0A9D1UPC9</accession>
<name>A0A9D1UPC9_9FIRM</name>
<evidence type="ECO:0000313" key="1">
    <source>
        <dbReference type="EMBL" id="HIW94723.1"/>
    </source>
</evidence>
<dbReference type="AlphaFoldDB" id="A0A9D1UPC9"/>
<reference evidence="1" key="2">
    <citation type="submission" date="2021-04" db="EMBL/GenBank/DDBJ databases">
        <authorList>
            <person name="Gilroy R."/>
        </authorList>
    </citation>
    <scope>NUCLEOTIDE SEQUENCE</scope>
    <source>
        <strain evidence="1">ChiGjej6B6-1540</strain>
    </source>
</reference>
<reference evidence="1" key="1">
    <citation type="journal article" date="2021" name="PeerJ">
        <title>Extensive microbial diversity within the chicken gut microbiome revealed by metagenomics and culture.</title>
        <authorList>
            <person name="Gilroy R."/>
            <person name="Ravi A."/>
            <person name="Getino M."/>
            <person name="Pursley I."/>
            <person name="Horton D.L."/>
            <person name="Alikhan N.F."/>
            <person name="Baker D."/>
            <person name="Gharbi K."/>
            <person name="Hall N."/>
            <person name="Watson M."/>
            <person name="Adriaenssens E.M."/>
            <person name="Foster-Nyarko E."/>
            <person name="Jarju S."/>
            <person name="Secka A."/>
            <person name="Antonio M."/>
            <person name="Oren A."/>
            <person name="Chaudhuri R.R."/>
            <person name="La Ragione R."/>
            <person name="Hildebrand F."/>
            <person name="Pallen M.J."/>
        </authorList>
    </citation>
    <scope>NUCLEOTIDE SEQUENCE</scope>
    <source>
        <strain evidence="1">ChiGjej6B6-1540</strain>
    </source>
</reference>
<sequence length="212" mass="23020">MPILKLDSAAYAIRDLTLGSDSNGRYLSLVCPHATAYALCFSGGAPLLPEDLDLSEEDLRALHGGGEIQRDHYRIQGVPRNVFSATPTFRNFHAVPPEQIQVWGMALRPNGEAILYVPDQVGEETCYVPLRYAFQFTPGGCKRNTPQPGTLQVNLLDKGQYADGALMYQVGNALPIPLPGGWLDGSPIPILAQDEPVKVIVSADFQGKYVPA</sequence>
<gene>
    <name evidence="1" type="ORF">H9868_09345</name>
</gene>
<dbReference type="Proteomes" id="UP000824192">
    <property type="component" value="Unassembled WGS sequence"/>
</dbReference>
<comment type="caution">
    <text evidence="1">The sequence shown here is derived from an EMBL/GenBank/DDBJ whole genome shotgun (WGS) entry which is preliminary data.</text>
</comment>
<proteinExistence type="predicted"/>
<dbReference type="EMBL" id="DXGA01000202">
    <property type="protein sequence ID" value="HIW94723.1"/>
    <property type="molecule type" value="Genomic_DNA"/>
</dbReference>